<dbReference type="EMBL" id="SGBC01000001">
    <property type="protein sequence ID" value="RZD16683.1"/>
    <property type="molecule type" value="Genomic_DNA"/>
</dbReference>
<accession>A0A519BHD4</accession>
<reference evidence="1 2" key="1">
    <citation type="journal article" date="2019" name="ISME J.">
        <title>Insights into ecological role of a new deltaproteobacterial order Candidatus Acidulodesulfobacterales by metagenomics and metatranscriptomics.</title>
        <authorList>
            <person name="Tan S."/>
            <person name="Liu J."/>
            <person name="Fang Y."/>
            <person name="Hedlund B.P."/>
            <person name="Lian Z.H."/>
            <person name="Huang L.Y."/>
            <person name="Li J.T."/>
            <person name="Huang L.N."/>
            <person name="Li W.J."/>
            <person name="Jiang H.C."/>
            <person name="Dong H.L."/>
            <person name="Shu W.S."/>
        </authorList>
    </citation>
    <scope>NUCLEOTIDE SEQUENCE [LARGE SCALE GENOMIC DNA]</scope>
    <source>
        <strain evidence="1">AP2</strain>
    </source>
</reference>
<dbReference type="Proteomes" id="UP000316562">
    <property type="component" value="Unassembled WGS sequence"/>
</dbReference>
<comment type="caution">
    <text evidence="1">The sequence shown here is derived from an EMBL/GenBank/DDBJ whole genome shotgun (WGS) entry which is preliminary data.</text>
</comment>
<protein>
    <submittedName>
        <fullName evidence="1">Uncharacterized protein</fullName>
    </submittedName>
</protein>
<dbReference type="AlphaFoldDB" id="A0A519BHD4"/>
<proteinExistence type="predicted"/>
<evidence type="ECO:0000313" key="2">
    <source>
        <dbReference type="Proteomes" id="UP000316562"/>
    </source>
</evidence>
<name>A0A519BHD4_ACIG2</name>
<gene>
    <name evidence="1" type="ORF">EVJ46_00125</name>
</gene>
<sequence length="79" mass="9582">MTYLSALHQELENSQDTEYLKMKKEQSFCRQVLKDLYNNGSLDLESYETLSKSIVRIKYFKDILKYCKKYDKIQNRKLM</sequence>
<organism evidence="1 2">
    <name type="scientific">Acididesulfobacter guangdongensis</name>
    <dbReference type="NCBI Taxonomy" id="2597225"/>
    <lineage>
        <taxon>Bacteria</taxon>
        <taxon>Deltaproteobacteria</taxon>
        <taxon>Candidatus Acidulodesulfobacterales</taxon>
        <taxon>Candidatus Acididesulfobacter</taxon>
    </lineage>
</organism>
<evidence type="ECO:0000313" key="1">
    <source>
        <dbReference type="EMBL" id="RZD16683.1"/>
    </source>
</evidence>